<protein>
    <recommendedName>
        <fullName evidence="3">Flagellar protein FliT</fullName>
    </recommendedName>
</protein>
<sequence>MSGQISLTAAYGYLIDQGLGLLELIHAGDWDGVIAHPSLPLMSESALTDLHSRAVLLEGERDLAATRLNELIKISAQVTRRLMERRDELAKLIAAGQKQAESGNYGKVFNGLVYGEKDIYRRKTNERRATG</sequence>
<proteinExistence type="predicted"/>
<dbReference type="EMBL" id="JACHLI010000018">
    <property type="protein sequence ID" value="MBB4865403.1"/>
    <property type="molecule type" value="Genomic_DNA"/>
</dbReference>
<dbReference type="RefSeq" id="WP_184592852.1">
    <property type="nucleotide sequence ID" value="NZ_JACHLI010000018.1"/>
</dbReference>
<evidence type="ECO:0008006" key="3">
    <source>
        <dbReference type="Google" id="ProtNLM"/>
    </source>
</evidence>
<dbReference type="AlphaFoldDB" id="A0A7W7P203"/>
<gene>
    <name evidence="1" type="ORF">HNP46_004284</name>
</gene>
<accession>A0A7W7P203</accession>
<dbReference type="Proteomes" id="UP000566995">
    <property type="component" value="Unassembled WGS sequence"/>
</dbReference>
<reference evidence="1 2" key="1">
    <citation type="submission" date="2020-08" db="EMBL/GenBank/DDBJ databases">
        <title>Functional genomics of gut bacteria from endangered species of beetles.</title>
        <authorList>
            <person name="Carlos-Shanley C."/>
        </authorList>
    </citation>
    <scope>NUCLEOTIDE SEQUENCE [LARGE SCALE GENOMIC DNA]</scope>
    <source>
        <strain evidence="1 2">S00179</strain>
    </source>
</reference>
<dbReference type="Gene3D" id="1.20.58.380">
    <property type="entry name" value="Flagellar protein flit"/>
    <property type="match status" value="1"/>
</dbReference>
<comment type="caution">
    <text evidence="1">The sequence shown here is derived from an EMBL/GenBank/DDBJ whole genome shotgun (WGS) entry which is preliminary data.</text>
</comment>
<evidence type="ECO:0000313" key="1">
    <source>
        <dbReference type="EMBL" id="MBB4865403.1"/>
    </source>
</evidence>
<name>A0A7W7P203_PSENT</name>
<evidence type="ECO:0000313" key="2">
    <source>
        <dbReference type="Proteomes" id="UP000566995"/>
    </source>
</evidence>
<organism evidence="1 2">
    <name type="scientific">Pseudomonas nitroreducens</name>
    <dbReference type="NCBI Taxonomy" id="46680"/>
    <lineage>
        <taxon>Bacteria</taxon>
        <taxon>Pseudomonadati</taxon>
        <taxon>Pseudomonadota</taxon>
        <taxon>Gammaproteobacteria</taxon>
        <taxon>Pseudomonadales</taxon>
        <taxon>Pseudomonadaceae</taxon>
        <taxon>Pseudomonas</taxon>
    </lineage>
</organism>